<dbReference type="PANTHER" id="PTHR23513:SF17">
    <property type="entry name" value="MEMBRANE PROTEIN"/>
    <property type="match status" value="1"/>
</dbReference>
<dbReference type="AlphaFoldDB" id="A0A6F8Y497"/>
<organism evidence="7 8">
    <name type="scientific">Phytohabitans flavus</name>
    <dbReference type="NCBI Taxonomy" id="1076124"/>
    <lineage>
        <taxon>Bacteria</taxon>
        <taxon>Bacillati</taxon>
        <taxon>Actinomycetota</taxon>
        <taxon>Actinomycetes</taxon>
        <taxon>Micromonosporales</taxon>
        <taxon>Micromonosporaceae</taxon>
    </lineage>
</organism>
<evidence type="ECO:0000256" key="2">
    <source>
        <dbReference type="ARBA" id="ARBA00022475"/>
    </source>
</evidence>
<evidence type="ECO:0000256" key="5">
    <source>
        <dbReference type="ARBA" id="ARBA00023136"/>
    </source>
</evidence>
<evidence type="ECO:0000313" key="7">
    <source>
        <dbReference type="EMBL" id="BCB80849.1"/>
    </source>
</evidence>
<evidence type="ECO:0000313" key="8">
    <source>
        <dbReference type="Proteomes" id="UP000502508"/>
    </source>
</evidence>
<keyword evidence="3 6" id="KW-0812">Transmembrane</keyword>
<evidence type="ECO:0000256" key="3">
    <source>
        <dbReference type="ARBA" id="ARBA00022692"/>
    </source>
</evidence>
<comment type="subcellular location">
    <subcellularLocation>
        <location evidence="1">Cell membrane</location>
        <topology evidence="1">Multi-pass membrane protein</topology>
    </subcellularLocation>
</comment>
<dbReference type="InterPro" id="IPR036259">
    <property type="entry name" value="MFS_trans_sf"/>
</dbReference>
<dbReference type="GO" id="GO:0022857">
    <property type="term" value="F:transmembrane transporter activity"/>
    <property type="evidence" value="ECO:0007669"/>
    <property type="project" value="InterPro"/>
</dbReference>
<dbReference type="Gene3D" id="1.20.1250.20">
    <property type="entry name" value="MFS general substrate transporter like domains"/>
    <property type="match status" value="1"/>
</dbReference>
<proteinExistence type="predicted"/>
<dbReference type="SUPFAM" id="SSF103473">
    <property type="entry name" value="MFS general substrate transporter"/>
    <property type="match status" value="1"/>
</dbReference>
<keyword evidence="2" id="KW-1003">Cell membrane</keyword>
<feature type="transmembrane region" description="Helical" evidence="6">
    <location>
        <begin position="38"/>
        <end position="60"/>
    </location>
</feature>
<reference evidence="7 8" key="1">
    <citation type="submission" date="2020-03" db="EMBL/GenBank/DDBJ databases">
        <title>Whole genome shotgun sequence of Phytohabitans flavus NBRC 107702.</title>
        <authorList>
            <person name="Komaki H."/>
            <person name="Tamura T."/>
        </authorList>
    </citation>
    <scope>NUCLEOTIDE SEQUENCE [LARGE SCALE GENOMIC DNA]</scope>
    <source>
        <strain evidence="7 8">NBRC 107702</strain>
    </source>
</reference>
<protein>
    <recommendedName>
        <fullName evidence="9">MFS transporter</fullName>
    </recommendedName>
</protein>
<sequence length="406" mass="40644">MIPGRYWVWLAGVTLSLLGTQVLGFAMTWTAAGQGGVLAGLVLTMINLPRTLLMLVGGAVGDRFGAWRTMLAGDAVMTAATLSLALLLSLVGEPAWLLLATALVIGTVDAFYLPSSGSMPRRLVPGDGLARAMSARQLAGQATTVAGPPLGGLVVAGLGLAVAALADALTFAVMLWILVLLRPREPAAEAAKATGGVWRHTVDGLRLAARDRVLRAALLMVVVAAGFLLPVIGLLLPLLARERSWSGGWTGVVAGAVGLATTCVAAAVLTRGAARRPGVAAAAGLLVAAAGVLGLALSGSPAWAVAGAVTVGAGNGLFATHVGPLLLQQAPDTHLARIQSVVLLAQSLPLLATNNLLGAAVDATAAPPVLAGCAAVTAVTGIAGLCSPALRALREPAPSEPALQRS</sequence>
<dbReference type="Proteomes" id="UP000502508">
    <property type="component" value="Chromosome"/>
</dbReference>
<gene>
    <name evidence="7" type="ORF">Pflav_072590</name>
</gene>
<evidence type="ECO:0008006" key="9">
    <source>
        <dbReference type="Google" id="ProtNLM"/>
    </source>
</evidence>
<dbReference type="InterPro" id="IPR011701">
    <property type="entry name" value="MFS"/>
</dbReference>
<name>A0A6F8Y497_9ACTN</name>
<feature type="transmembrane region" description="Helical" evidence="6">
    <location>
        <begin position="6"/>
        <end position="26"/>
    </location>
</feature>
<dbReference type="EMBL" id="AP022870">
    <property type="protein sequence ID" value="BCB80849.1"/>
    <property type="molecule type" value="Genomic_DNA"/>
</dbReference>
<feature type="transmembrane region" description="Helical" evidence="6">
    <location>
        <begin position="153"/>
        <end position="181"/>
    </location>
</feature>
<feature type="transmembrane region" description="Helical" evidence="6">
    <location>
        <begin position="278"/>
        <end position="297"/>
    </location>
</feature>
<dbReference type="PANTHER" id="PTHR23513">
    <property type="entry name" value="INTEGRAL MEMBRANE EFFLUX PROTEIN-RELATED"/>
    <property type="match status" value="1"/>
</dbReference>
<reference evidence="7 8" key="2">
    <citation type="submission" date="2020-03" db="EMBL/GenBank/DDBJ databases">
        <authorList>
            <person name="Ichikawa N."/>
            <person name="Kimura A."/>
            <person name="Kitahashi Y."/>
            <person name="Uohara A."/>
        </authorList>
    </citation>
    <scope>NUCLEOTIDE SEQUENCE [LARGE SCALE GENOMIC DNA]</scope>
    <source>
        <strain evidence="7 8">NBRC 107702</strain>
    </source>
</reference>
<feature type="transmembrane region" description="Helical" evidence="6">
    <location>
        <begin position="248"/>
        <end position="269"/>
    </location>
</feature>
<feature type="transmembrane region" description="Helical" evidence="6">
    <location>
        <begin position="216"/>
        <end position="236"/>
    </location>
</feature>
<keyword evidence="5 6" id="KW-0472">Membrane</keyword>
<accession>A0A6F8Y497</accession>
<keyword evidence="8" id="KW-1185">Reference proteome</keyword>
<dbReference type="Pfam" id="PF07690">
    <property type="entry name" value="MFS_1"/>
    <property type="match status" value="1"/>
</dbReference>
<evidence type="ECO:0000256" key="1">
    <source>
        <dbReference type="ARBA" id="ARBA00004651"/>
    </source>
</evidence>
<dbReference type="KEGG" id="pfla:Pflav_072590"/>
<evidence type="ECO:0000256" key="6">
    <source>
        <dbReference type="SAM" id="Phobius"/>
    </source>
</evidence>
<keyword evidence="4 6" id="KW-1133">Transmembrane helix</keyword>
<dbReference type="RefSeq" id="WP_232072239.1">
    <property type="nucleotide sequence ID" value="NZ_AP022870.1"/>
</dbReference>
<dbReference type="GO" id="GO:0005886">
    <property type="term" value="C:plasma membrane"/>
    <property type="evidence" value="ECO:0007669"/>
    <property type="project" value="UniProtKB-SubCell"/>
</dbReference>
<evidence type="ECO:0000256" key="4">
    <source>
        <dbReference type="ARBA" id="ARBA00022989"/>
    </source>
</evidence>